<evidence type="ECO:0000259" key="12">
    <source>
        <dbReference type="PROSITE" id="PS00028"/>
    </source>
</evidence>
<dbReference type="InterPro" id="IPR027417">
    <property type="entry name" value="P-loop_NTPase"/>
</dbReference>
<gene>
    <name evidence="13" type="ORF">B7P43_G04064</name>
</gene>
<dbReference type="Gene3D" id="3.40.50.300">
    <property type="entry name" value="P-loop containing nucleotide triphosphate hydrolases"/>
    <property type="match status" value="2"/>
</dbReference>
<keyword evidence="7" id="KW-0347">Helicase</keyword>
<keyword evidence="6" id="KW-0378">Hydrolase</keyword>
<evidence type="ECO:0000256" key="9">
    <source>
        <dbReference type="ARBA" id="ARBA00022884"/>
    </source>
</evidence>
<dbReference type="InterPro" id="IPR049080">
    <property type="entry name" value="MOV-10-like_beta-barrel"/>
</dbReference>
<keyword evidence="5" id="KW-0547">Nucleotide-binding</keyword>
<proteinExistence type="inferred from homology"/>
<dbReference type="PANTHER" id="PTHR45418">
    <property type="entry name" value="CANCER/TESTIS ANTIGEN 55"/>
    <property type="match status" value="1"/>
</dbReference>
<evidence type="ECO:0000256" key="7">
    <source>
        <dbReference type="ARBA" id="ARBA00022806"/>
    </source>
</evidence>
<dbReference type="Pfam" id="PF13087">
    <property type="entry name" value="AAA_12"/>
    <property type="match status" value="1"/>
</dbReference>
<dbReference type="FunFam" id="3.40.50.300:FF:000608">
    <property type="entry name" value="Mov10 RISC complex RNA helicase"/>
    <property type="match status" value="1"/>
</dbReference>
<feature type="domain" description="C2H2-type" evidence="12">
    <location>
        <begin position="149"/>
        <end position="171"/>
    </location>
</feature>
<protein>
    <recommendedName>
        <fullName evidence="3">RNA helicase</fullName>
        <ecNumber evidence="3">3.6.4.13</ecNumber>
    </recommendedName>
</protein>
<evidence type="ECO:0000313" key="14">
    <source>
        <dbReference type="Proteomes" id="UP000235965"/>
    </source>
</evidence>
<dbReference type="Pfam" id="PF13086">
    <property type="entry name" value="AAA_11"/>
    <property type="match status" value="2"/>
</dbReference>
<dbReference type="GO" id="GO:0036464">
    <property type="term" value="C:cytoplasmic ribonucleoprotein granule"/>
    <property type="evidence" value="ECO:0007669"/>
    <property type="project" value="UniProtKB-SubCell"/>
</dbReference>
<evidence type="ECO:0000256" key="3">
    <source>
        <dbReference type="ARBA" id="ARBA00012552"/>
    </source>
</evidence>
<keyword evidence="9" id="KW-0694">RNA-binding</keyword>
<dbReference type="GO" id="GO:0005524">
    <property type="term" value="F:ATP binding"/>
    <property type="evidence" value="ECO:0007669"/>
    <property type="project" value="UniProtKB-KW"/>
</dbReference>
<dbReference type="STRING" id="105785.A0A2J7QS54"/>
<accession>A0A2J7QS54</accession>
<sequence>MTALSRSKQEKSKKFDLHVEAVAEHFTYFLVSKAYIEDGYCINKKKLKDIFKDEYIPLYHVRMKPYSILQLLAAYNYVKRQRRSTSETVVFNASKVQKVIASYGGGRQDPVPPPPDKSVTSPVVKVYVAQQHAFQIRAKKAPAATSTECKLCSVKFANQAQYDAHVTLETHTVKEAFRTNRKSLCRKHDITVKHLNNDVTEDIIVREGAVGSVSITVSNTGMVHYQLQKIFVLCKLNEIEEMMPALPLHLKSGGCITITLDYKFNSSGAYVYPLVLKVFGARDISSYILKELIFRVQSELLDDLKASAPYKWPSRNVVKYSEASVVCGEPLPPIPSELVSVIKLPQYEIPSTLRRVINHGFKPFENMSPLDAQKLKEVRLLVDDGKLQEESYTSFFRLLLHIEEHQMGTDIRMYDRDDQVMKAVKGNKKLLSLEVPGLAEKRPSVLRGDSIYVMIDGDSSVKYEGKVHDVRQLEVWLSFHASLRGKFVDNMKFRVEFQFNRWNLRCQHRALEMIKNHGIAHHLFPSKYAAVPLKNVHITSWFNKHLKTNPQQQQAVRNIVSGSSYPAPYLIYGPPGTGKTVTVVEAITQLYHLNKPKVHLLVCAPSNSAANEVTKRLLISCQGHIPDSDIFRLYAATYNFKEIPQKLKKCCNYDGEFFYPSKEKIMQYAVVVVTVASAARLVTGGIPAGHFSHLFIDECGQAAEPETLIPVAGLFTSNKEKFRLFGQLVLVGDPKQLGPLLRSTVAIKLGLGTSLLERLMNQCDLYKKDENYKHYNPAVLTKLVQNFRSHKKILTVPNSMFYENELEARGDPSLTSLVCNWEGLPKKGFPLIFHGVKGKDQREANSPSYFNIQEIEVIKKYIERLLTDRFSGRKLSPEHIGIITPYRKQVQKIRKMLDKCKLNDITVGSVEDFQGQERLVIIISTVRSTMALLQEDYKFHLGFLKNPKRFNVALTRSKALLITVGDPDILQCDVHWREFILFCKNNGGYTGVPLKLRSLPQQVEELTFDLSSLKINPAGSSNTEDGPQWRSDI</sequence>
<evidence type="ECO:0000256" key="8">
    <source>
        <dbReference type="ARBA" id="ARBA00022840"/>
    </source>
</evidence>
<evidence type="ECO:0000256" key="1">
    <source>
        <dbReference type="ARBA" id="ARBA00004331"/>
    </source>
</evidence>
<dbReference type="GO" id="GO:0032574">
    <property type="term" value="F:5'-3' RNA helicase activity"/>
    <property type="evidence" value="ECO:0007669"/>
    <property type="project" value="InterPro"/>
</dbReference>
<keyword evidence="14" id="KW-1185">Reference proteome</keyword>
<dbReference type="CDD" id="cd18808">
    <property type="entry name" value="SF1_C_Upf1"/>
    <property type="match status" value="1"/>
</dbReference>
<dbReference type="CDD" id="cd18038">
    <property type="entry name" value="DEXXQc_Helz-like"/>
    <property type="match status" value="1"/>
</dbReference>
<organism evidence="13 14">
    <name type="scientific">Cryptotermes secundus</name>
    <dbReference type="NCBI Taxonomy" id="105785"/>
    <lineage>
        <taxon>Eukaryota</taxon>
        <taxon>Metazoa</taxon>
        <taxon>Ecdysozoa</taxon>
        <taxon>Arthropoda</taxon>
        <taxon>Hexapoda</taxon>
        <taxon>Insecta</taxon>
        <taxon>Pterygota</taxon>
        <taxon>Neoptera</taxon>
        <taxon>Polyneoptera</taxon>
        <taxon>Dictyoptera</taxon>
        <taxon>Blattodea</taxon>
        <taxon>Blattoidea</taxon>
        <taxon>Termitoidae</taxon>
        <taxon>Kalotermitidae</taxon>
        <taxon>Cryptotermitinae</taxon>
        <taxon>Cryptotermes</taxon>
    </lineage>
</organism>
<dbReference type="EC" id="3.6.4.13" evidence="3"/>
<evidence type="ECO:0000256" key="4">
    <source>
        <dbReference type="ARBA" id="ARBA00022490"/>
    </source>
</evidence>
<dbReference type="GO" id="GO:0016787">
    <property type="term" value="F:hydrolase activity"/>
    <property type="evidence" value="ECO:0007669"/>
    <property type="project" value="UniProtKB-KW"/>
</dbReference>
<dbReference type="InterPro" id="IPR049079">
    <property type="entry name" value="Mov-10_helical"/>
</dbReference>
<evidence type="ECO:0000256" key="10">
    <source>
        <dbReference type="ARBA" id="ARBA00023158"/>
    </source>
</evidence>
<dbReference type="AlphaFoldDB" id="A0A2J7QS54"/>
<evidence type="ECO:0000313" key="13">
    <source>
        <dbReference type="EMBL" id="PNF31424.1"/>
    </source>
</evidence>
<dbReference type="Proteomes" id="UP000235965">
    <property type="component" value="Unassembled WGS sequence"/>
</dbReference>
<dbReference type="GO" id="GO:0003723">
    <property type="term" value="F:RNA binding"/>
    <property type="evidence" value="ECO:0007669"/>
    <property type="project" value="UniProtKB-KW"/>
</dbReference>
<name>A0A2J7QS54_9NEOP</name>
<reference evidence="13 14" key="1">
    <citation type="submission" date="2017-12" db="EMBL/GenBank/DDBJ databases">
        <title>Hemimetabolous genomes reveal molecular basis of termite eusociality.</title>
        <authorList>
            <person name="Harrison M.C."/>
            <person name="Jongepier E."/>
            <person name="Robertson H.M."/>
            <person name="Arning N."/>
            <person name="Bitard-Feildel T."/>
            <person name="Chao H."/>
            <person name="Childers C.P."/>
            <person name="Dinh H."/>
            <person name="Doddapaneni H."/>
            <person name="Dugan S."/>
            <person name="Gowin J."/>
            <person name="Greiner C."/>
            <person name="Han Y."/>
            <person name="Hu H."/>
            <person name="Hughes D.S.T."/>
            <person name="Huylmans A.-K."/>
            <person name="Kemena C."/>
            <person name="Kremer L.P.M."/>
            <person name="Lee S.L."/>
            <person name="Lopez-Ezquerra A."/>
            <person name="Mallet L."/>
            <person name="Monroy-Kuhn J.M."/>
            <person name="Moser A."/>
            <person name="Murali S.C."/>
            <person name="Muzny D.M."/>
            <person name="Otani S."/>
            <person name="Piulachs M.-D."/>
            <person name="Poelchau M."/>
            <person name="Qu J."/>
            <person name="Schaub F."/>
            <person name="Wada-Katsumata A."/>
            <person name="Worley K.C."/>
            <person name="Xie Q."/>
            <person name="Ylla G."/>
            <person name="Poulsen M."/>
            <person name="Gibbs R.A."/>
            <person name="Schal C."/>
            <person name="Richards S."/>
            <person name="Belles X."/>
            <person name="Korb J."/>
            <person name="Bornberg-Bauer E."/>
        </authorList>
    </citation>
    <scope>NUCLEOTIDE SEQUENCE [LARGE SCALE GENOMIC DNA]</scope>
    <source>
        <tissue evidence="13">Whole body</tissue>
    </source>
</reference>
<comment type="caution">
    <text evidence="13">The sequence shown here is derived from an EMBL/GenBank/DDBJ whole genome shotgun (WGS) entry which is preliminary data.</text>
</comment>
<keyword evidence="4" id="KW-0963">Cytoplasm</keyword>
<dbReference type="InterPro" id="IPR041679">
    <property type="entry name" value="DNA2/NAM7-like_C"/>
</dbReference>
<dbReference type="SUPFAM" id="SSF52540">
    <property type="entry name" value="P-loop containing nucleoside triphosphate hydrolases"/>
    <property type="match status" value="1"/>
</dbReference>
<dbReference type="Pfam" id="PF21635">
    <property type="entry name" value="Mov-10_helical"/>
    <property type="match status" value="1"/>
</dbReference>
<dbReference type="InterPro" id="IPR013087">
    <property type="entry name" value="Znf_C2H2_type"/>
</dbReference>
<keyword evidence="10" id="KW-0943">RNA-mediated gene silencing</keyword>
<evidence type="ECO:0000256" key="6">
    <source>
        <dbReference type="ARBA" id="ARBA00022801"/>
    </source>
</evidence>
<dbReference type="InterPro" id="IPR041677">
    <property type="entry name" value="DNA2/NAM7_AAA_11"/>
</dbReference>
<dbReference type="PANTHER" id="PTHR45418:SF1">
    <property type="entry name" value="CANCER_TESTIS ANTIGEN 55"/>
    <property type="match status" value="1"/>
</dbReference>
<dbReference type="Pfam" id="PF21634">
    <property type="entry name" value="MOV-10_beta-barrel"/>
    <property type="match status" value="1"/>
</dbReference>
<comment type="catalytic activity">
    <reaction evidence="11">
        <text>ATP + H2O = ADP + phosphate + H(+)</text>
        <dbReference type="Rhea" id="RHEA:13065"/>
        <dbReference type="ChEBI" id="CHEBI:15377"/>
        <dbReference type="ChEBI" id="CHEBI:15378"/>
        <dbReference type="ChEBI" id="CHEBI:30616"/>
        <dbReference type="ChEBI" id="CHEBI:43474"/>
        <dbReference type="ChEBI" id="CHEBI:456216"/>
        <dbReference type="EC" id="3.6.4.13"/>
    </reaction>
</comment>
<evidence type="ECO:0000256" key="5">
    <source>
        <dbReference type="ARBA" id="ARBA00022741"/>
    </source>
</evidence>
<comment type="similarity">
    <text evidence="2">Belongs to the DNA2/NAM7 helicase family. SDE3 subfamily.</text>
</comment>
<evidence type="ECO:0000256" key="11">
    <source>
        <dbReference type="ARBA" id="ARBA00047984"/>
    </source>
</evidence>
<dbReference type="InterPro" id="IPR047187">
    <property type="entry name" value="SF1_C_Upf1"/>
</dbReference>
<dbReference type="InParanoid" id="A0A2J7QS54"/>
<dbReference type="GO" id="GO:0031047">
    <property type="term" value="P:regulatory ncRNA-mediated gene silencing"/>
    <property type="evidence" value="ECO:0007669"/>
    <property type="project" value="UniProtKB-KW"/>
</dbReference>
<comment type="subcellular location">
    <subcellularLocation>
        <location evidence="1">Cytoplasm</location>
        <location evidence="1">Cytoplasmic ribonucleoprotein granule</location>
    </subcellularLocation>
</comment>
<keyword evidence="8" id="KW-0067">ATP-binding</keyword>
<dbReference type="EMBL" id="NEVH01011878">
    <property type="protein sequence ID" value="PNF31424.1"/>
    <property type="molecule type" value="Genomic_DNA"/>
</dbReference>
<dbReference type="InterPro" id="IPR026122">
    <property type="entry name" value="MOV-10/SDE3_DEXXQ/H-box"/>
</dbReference>
<dbReference type="OrthoDB" id="6513042at2759"/>
<dbReference type="PROSITE" id="PS00028">
    <property type="entry name" value="ZINC_FINGER_C2H2_1"/>
    <property type="match status" value="1"/>
</dbReference>
<evidence type="ECO:0000256" key="2">
    <source>
        <dbReference type="ARBA" id="ARBA00005601"/>
    </source>
</evidence>